<dbReference type="InterPro" id="IPR036291">
    <property type="entry name" value="NAD(P)-bd_dom_sf"/>
</dbReference>
<dbReference type="PANTHER" id="PTHR43026">
    <property type="entry name" value="2-HYDROXYACID DEHYDROGENASE HOMOLOG 1-RELATED"/>
    <property type="match status" value="1"/>
</dbReference>
<feature type="domain" description="D-isomer specific 2-hydroxyacid dehydrogenase catalytic" evidence="6">
    <location>
        <begin position="35"/>
        <end position="357"/>
    </location>
</feature>
<accession>A0AAD5RG57</accession>
<dbReference type="Pfam" id="PF00389">
    <property type="entry name" value="2-Hacid_dh"/>
    <property type="match status" value="1"/>
</dbReference>
<evidence type="ECO:0000313" key="9">
    <source>
        <dbReference type="Proteomes" id="UP001201980"/>
    </source>
</evidence>
<dbReference type="PROSITE" id="PS00065">
    <property type="entry name" value="D_2_HYDROXYACID_DH_1"/>
    <property type="match status" value="1"/>
</dbReference>
<dbReference type="GO" id="GO:0051287">
    <property type="term" value="F:NAD binding"/>
    <property type="evidence" value="ECO:0007669"/>
    <property type="project" value="InterPro"/>
</dbReference>
<keyword evidence="2 4" id="KW-0560">Oxidoreductase</keyword>
<dbReference type="SUPFAM" id="SSF52283">
    <property type="entry name" value="Formate/glycerate dehydrogenase catalytic domain-like"/>
    <property type="match status" value="1"/>
</dbReference>
<evidence type="ECO:0000256" key="4">
    <source>
        <dbReference type="RuleBase" id="RU003719"/>
    </source>
</evidence>
<dbReference type="AlphaFoldDB" id="A0AAD5RG57"/>
<dbReference type="InterPro" id="IPR029753">
    <property type="entry name" value="D-isomer_DH_CS"/>
</dbReference>
<keyword evidence="9" id="KW-1185">Reference proteome</keyword>
<organism evidence="8 9">
    <name type="scientific">Zalerion maritima</name>
    <dbReference type="NCBI Taxonomy" id="339359"/>
    <lineage>
        <taxon>Eukaryota</taxon>
        <taxon>Fungi</taxon>
        <taxon>Dikarya</taxon>
        <taxon>Ascomycota</taxon>
        <taxon>Pezizomycotina</taxon>
        <taxon>Sordariomycetes</taxon>
        <taxon>Lulworthiomycetidae</taxon>
        <taxon>Lulworthiales</taxon>
        <taxon>Lulworthiaceae</taxon>
        <taxon>Zalerion</taxon>
    </lineage>
</organism>
<dbReference type="SUPFAM" id="SSF51735">
    <property type="entry name" value="NAD(P)-binding Rossmann-fold domains"/>
    <property type="match status" value="1"/>
</dbReference>
<reference evidence="8" key="1">
    <citation type="submission" date="2022-07" db="EMBL/GenBank/DDBJ databases">
        <title>Draft genome sequence of Zalerion maritima ATCC 34329, a (micro)plastics degrading marine fungus.</title>
        <authorList>
            <person name="Paco A."/>
            <person name="Goncalves M.F.M."/>
            <person name="Rocha-Santos T.A.P."/>
            <person name="Alves A."/>
        </authorList>
    </citation>
    <scope>NUCLEOTIDE SEQUENCE</scope>
    <source>
        <strain evidence="8">ATCC 34329</strain>
    </source>
</reference>
<dbReference type="PANTHER" id="PTHR43026:SF1">
    <property type="entry name" value="2-HYDROXYACID DEHYDROGENASE HOMOLOG 1-RELATED"/>
    <property type="match status" value="1"/>
</dbReference>
<dbReference type="PROSITE" id="PS00671">
    <property type="entry name" value="D_2_HYDROXYACID_DH_3"/>
    <property type="match status" value="1"/>
</dbReference>
<feature type="domain" description="D-isomer specific 2-hydroxyacid dehydrogenase NAD-binding" evidence="7">
    <location>
        <begin position="141"/>
        <end position="328"/>
    </location>
</feature>
<dbReference type="EMBL" id="JAKWBI020000817">
    <property type="protein sequence ID" value="KAJ2892380.1"/>
    <property type="molecule type" value="Genomic_DNA"/>
</dbReference>
<dbReference type="InterPro" id="IPR058205">
    <property type="entry name" value="D-LDH-like"/>
</dbReference>
<dbReference type="PROSITE" id="PS00670">
    <property type="entry name" value="D_2_HYDROXYACID_DH_2"/>
    <property type="match status" value="1"/>
</dbReference>
<name>A0AAD5RG57_9PEZI</name>
<dbReference type="InterPro" id="IPR006139">
    <property type="entry name" value="D-isomer_2_OHA_DH_cat_dom"/>
</dbReference>
<evidence type="ECO:0000256" key="5">
    <source>
        <dbReference type="SAM" id="MobiDB-lite"/>
    </source>
</evidence>
<dbReference type="Gene3D" id="3.40.50.720">
    <property type="entry name" value="NAD(P)-binding Rossmann-like Domain"/>
    <property type="match status" value="2"/>
</dbReference>
<dbReference type="CDD" id="cd12183">
    <property type="entry name" value="LDH_like_2"/>
    <property type="match status" value="1"/>
</dbReference>
<protein>
    <submittedName>
        <fullName evidence="8">D-lactate dehydrogenase</fullName>
    </submittedName>
</protein>
<gene>
    <name evidence="8" type="ORF">MKZ38_009900</name>
</gene>
<keyword evidence="3" id="KW-0520">NAD</keyword>
<evidence type="ECO:0000256" key="1">
    <source>
        <dbReference type="ARBA" id="ARBA00005854"/>
    </source>
</evidence>
<feature type="region of interest" description="Disordered" evidence="5">
    <location>
        <begin position="1"/>
        <end position="21"/>
    </location>
</feature>
<dbReference type="InterPro" id="IPR029752">
    <property type="entry name" value="D-isomer_DH_CS1"/>
</dbReference>
<evidence type="ECO:0000313" key="8">
    <source>
        <dbReference type="EMBL" id="KAJ2892380.1"/>
    </source>
</evidence>
<evidence type="ECO:0000256" key="3">
    <source>
        <dbReference type="ARBA" id="ARBA00023027"/>
    </source>
</evidence>
<evidence type="ECO:0000256" key="2">
    <source>
        <dbReference type="ARBA" id="ARBA00023002"/>
    </source>
</evidence>
<evidence type="ECO:0000259" key="6">
    <source>
        <dbReference type="Pfam" id="PF00389"/>
    </source>
</evidence>
<comment type="caution">
    <text evidence="8">The sequence shown here is derived from an EMBL/GenBank/DDBJ whole genome shotgun (WGS) entry which is preliminary data.</text>
</comment>
<dbReference type="InterPro" id="IPR006140">
    <property type="entry name" value="D-isomer_DH_NAD-bd"/>
</dbReference>
<sequence>MDHSGPNHTPAAALGRTRSHAGSGHTLRLAVFSAKPYDRQFLNSARQSHDTTLSNLKITYHNFALSQSTVSLARGCEAVCVFVNDHLDASLLQSLHDYGVRAILLRCAGYDNIDLAAAEGLGFFVANCAYSPESVAEFALALIQTLNRKTHRAYLRVREGNFNLDGLLGRTLCGKTAGIVGIGRIGLALSRILVGFGCRVIAYDPYGENPSFLNYGAYVGSLDSLLSQSDIVSLHCPLTPQTRHIINDHTLQRVKPTAMLVNTSRGGLIDTHAVVSALKDHRLGGLALDVYEGEESLFYVDHSGDIIEDDELARLRVLPNVLLCGHQAWFTEESLEQISECTLGNLEDYLTGRNCKFSLVHREKTVAATPQDAGQVAASGAGNGMH</sequence>
<comment type="similarity">
    <text evidence="1 4">Belongs to the D-isomer specific 2-hydroxyacid dehydrogenase family.</text>
</comment>
<dbReference type="Pfam" id="PF02826">
    <property type="entry name" value="2-Hacid_dh_C"/>
    <property type="match status" value="1"/>
</dbReference>
<evidence type="ECO:0000259" key="7">
    <source>
        <dbReference type="Pfam" id="PF02826"/>
    </source>
</evidence>
<proteinExistence type="inferred from homology"/>
<dbReference type="GO" id="GO:0008720">
    <property type="term" value="F:D-lactate dehydrogenase (NAD+) activity"/>
    <property type="evidence" value="ECO:0007669"/>
    <property type="project" value="TreeGrafter"/>
</dbReference>
<dbReference type="Proteomes" id="UP001201980">
    <property type="component" value="Unassembled WGS sequence"/>
</dbReference>